<feature type="transmembrane region" description="Helical" evidence="7">
    <location>
        <begin position="168"/>
        <end position="185"/>
    </location>
</feature>
<dbReference type="SUPFAM" id="SSF52799">
    <property type="entry name" value="(Phosphotyrosine protein) phosphatases II"/>
    <property type="match status" value="1"/>
</dbReference>
<dbReference type="GO" id="GO:0004721">
    <property type="term" value="F:phosphoprotein phosphatase activity"/>
    <property type="evidence" value="ECO:0007669"/>
    <property type="project" value="UniProtKB-KW"/>
</dbReference>
<feature type="domain" description="Tyrosine specific protein phosphatases" evidence="9">
    <location>
        <begin position="403"/>
        <end position="461"/>
    </location>
</feature>
<dbReference type="InterPro" id="IPR020422">
    <property type="entry name" value="TYR_PHOSPHATASE_DUAL_dom"/>
</dbReference>
<evidence type="ECO:0000259" key="9">
    <source>
        <dbReference type="PROSITE" id="PS50056"/>
    </source>
</evidence>
<keyword evidence="4" id="KW-0904">Protein phosphatase</keyword>
<reference evidence="12" key="1">
    <citation type="submission" date="2022-11" db="UniProtKB">
        <authorList>
            <consortium name="WormBaseParasite"/>
        </authorList>
    </citation>
    <scope>IDENTIFICATION</scope>
</reference>
<sequence>MLMALFATVSFLGNGFLLVTILMNKSLRKNDNLYLIIALSAADCLLAFLLLPYITFLIFGWDHNANFSYNPTAMLLLNTPVLFEIKFSSVLTVAIAFDRFSALQWPINYKLKRRSHYAAGAVVIGFLWGSFDVTLDLSTAAFTANPNCAAAGCFFNAKFRYYRGVSDMFINAFTMATMAVVSYKIKSIKVHPGRVVNSTGNSSEIESAKFTHANRIVLSVLLCSGVFVFVPSVFAGLGEMIGLAAFAALGPFVAVGLLASGVGNAFIFGFKHTAIRQAIRSTWKKTPEQLRETQSLAISRNDTPFRSQLNAKLQEGVQAQDLYTVTLEIMTTLSQTVPLFDKISPVTDYLFVSGHKPICMQLMKDEGITGLINAANIASRAKNVVKDYLPVFVNDSITARLDVYFDDAADLIERNRVRGGKTLVHCAAGISRSPALCMVYLIKYHDMSLRDAYLTLYQARPVTCPNPGFWRQMLAYEKEITGTNSVKMLPGRKFALPDLYYTDMCYSKFVKLYL</sequence>
<dbReference type="PANTHER" id="PTHR46955:SF3">
    <property type="entry name" value="G_PROTEIN_RECEP_F1_2 DOMAIN-CONTAINING PROTEIN"/>
    <property type="match status" value="1"/>
</dbReference>
<feature type="transmembrane region" description="Helical" evidence="7">
    <location>
        <begin position="216"/>
        <end position="237"/>
    </location>
</feature>
<organism evidence="11 12">
    <name type="scientific">Plectus sambesii</name>
    <dbReference type="NCBI Taxonomy" id="2011161"/>
    <lineage>
        <taxon>Eukaryota</taxon>
        <taxon>Metazoa</taxon>
        <taxon>Ecdysozoa</taxon>
        <taxon>Nematoda</taxon>
        <taxon>Chromadorea</taxon>
        <taxon>Plectida</taxon>
        <taxon>Plectina</taxon>
        <taxon>Plectoidea</taxon>
        <taxon>Plectidae</taxon>
        <taxon>Plectus</taxon>
    </lineage>
</organism>
<dbReference type="AlphaFoldDB" id="A0A914WXZ2"/>
<evidence type="ECO:0000313" key="11">
    <source>
        <dbReference type="Proteomes" id="UP000887566"/>
    </source>
</evidence>
<dbReference type="CDD" id="cd14514">
    <property type="entry name" value="DUSP14-like"/>
    <property type="match status" value="1"/>
</dbReference>
<dbReference type="PROSITE" id="PS00383">
    <property type="entry name" value="TYR_PHOSPHATASE_1"/>
    <property type="match status" value="1"/>
</dbReference>
<evidence type="ECO:0000256" key="2">
    <source>
        <dbReference type="ARBA" id="ARBA00022692"/>
    </source>
</evidence>
<dbReference type="GO" id="GO:0004930">
    <property type="term" value="F:G protein-coupled receptor activity"/>
    <property type="evidence" value="ECO:0007669"/>
    <property type="project" value="InterPro"/>
</dbReference>
<dbReference type="InterPro" id="IPR019420">
    <property type="entry name" value="7TM_GPCR_serpentine_rcpt_Srbc"/>
</dbReference>
<feature type="transmembrane region" description="Helical" evidence="7">
    <location>
        <begin position="73"/>
        <end position="97"/>
    </location>
</feature>
<dbReference type="WBParaSite" id="PSAMB.scaffold568size46963.g6925.t1">
    <property type="protein sequence ID" value="PSAMB.scaffold568size46963.g6925.t1"/>
    <property type="gene ID" value="PSAMB.scaffold568size46963.g6925"/>
</dbReference>
<feature type="transmembrane region" description="Helical" evidence="7">
    <location>
        <begin position="243"/>
        <end position="270"/>
    </location>
</feature>
<dbReference type="GO" id="GO:0016020">
    <property type="term" value="C:membrane"/>
    <property type="evidence" value="ECO:0007669"/>
    <property type="project" value="UniProtKB-SubCell"/>
</dbReference>
<evidence type="ECO:0000256" key="4">
    <source>
        <dbReference type="ARBA" id="ARBA00022912"/>
    </source>
</evidence>
<dbReference type="PANTHER" id="PTHR46955">
    <property type="entry name" value="PROTEIN CBG01349-RELATED"/>
    <property type="match status" value="1"/>
</dbReference>
<dbReference type="Gene3D" id="1.20.1070.10">
    <property type="entry name" value="Rhodopsin 7-helix transmembrane proteins"/>
    <property type="match status" value="1"/>
</dbReference>
<dbReference type="InterPro" id="IPR000340">
    <property type="entry name" value="Dual-sp_phosphatase_cat-dom"/>
</dbReference>
<evidence type="ECO:0000256" key="6">
    <source>
        <dbReference type="ARBA" id="ARBA00023136"/>
    </source>
</evidence>
<evidence type="ECO:0000256" key="1">
    <source>
        <dbReference type="ARBA" id="ARBA00004370"/>
    </source>
</evidence>
<evidence type="ECO:0000259" key="10">
    <source>
        <dbReference type="PROSITE" id="PS50262"/>
    </source>
</evidence>
<dbReference type="PROSITE" id="PS50262">
    <property type="entry name" value="G_PROTEIN_RECEP_F1_2"/>
    <property type="match status" value="1"/>
</dbReference>
<dbReference type="InterPro" id="IPR000276">
    <property type="entry name" value="GPCR_Rhodpsn"/>
</dbReference>
<keyword evidence="3" id="KW-0378">Hydrolase</keyword>
<evidence type="ECO:0000256" key="7">
    <source>
        <dbReference type="SAM" id="Phobius"/>
    </source>
</evidence>
<dbReference type="InterPro" id="IPR016130">
    <property type="entry name" value="Tyr_Pase_AS"/>
</dbReference>
<keyword evidence="2 7" id="KW-0812">Transmembrane</keyword>
<dbReference type="PROSITE" id="PS50056">
    <property type="entry name" value="TYR_PHOSPHATASE_2"/>
    <property type="match status" value="1"/>
</dbReference>
<feature type="domain" description="Tyrosine-protein phosphatase" evidence="8">
    <location>
        <begin position="342"/>
        <end position="482"/>
    </location>
</feature>
<keyword evidence="5 7" id="KW-1133">Transmembrane helix</keyword>
<dbReference type="InterPro" id="IPR029021">
    <property type="entry name" value="Prot-tyrosine_phosphatase-like"/>
</dbReference>
<evidence type="ECO:0000256" key="5">
    <source>
        <dbReference type="ARBA" id="ARBA00022989"/>
    </source>
</evidence>
<evidence type="ECO:0000259" key="8">
    <source>
        <dbReference type="PROSITE" id="PS50054"/>
    </source>
</evidence>
<dbReference type="InterPro" id="IPR000387">
    <property type="entry name" value="Tyr_Pase_dom"/>
</dbReference>
<dbReference type="SMART" id="SM00195">
    <property type="entry name" value="DSPc"/>
    <property type="match status" value="1"/>
</dbReference>
<dbReference type="Proteomes" id="UP000887566">
    <property type="component" value="Unplaced"/>
</dbReference>
<dbReference type="Pfam" id="PF00782">
    <property type="entry name" value="DSPc"/>
    <property type="match status" value="1"/>
</dbReference>
<feature type="transmembrane region" description="Helical" evidence="7">
    <location>
        <begin position="35"/>
        <end position="61"/>
    </location>
</feature>
<feature type="transmembrane region" description="Helical" evidence="7">
    <location>
        <begin position="117"/>
        <end position="135"/>
    </location>
</feature>
<protein>
    <submittedName>
        <fullName evidence="12">Uncharacterized protein</fullName>
    </submittedName>
</protein>
<evidence type="ECO:0000256" key="3">
    <source>
        <dbReference type="ARBA" id="ARBA00022801"/>
    </source>
</evidence>
<dbReference type="InterPro" id="IPR052322">
    <property type="entry name" value="Mito_rRNA_Mtase_NSUN4"/>
</dbReference>
<dbReference type="Pfam" id="PF10316">
    <property type="entry name" value="7TM_GPCR_Srbc"/>
    <property type="match status" value="1"/>
</dbReference>
<feature type="transmembrane region" description="Helical" evidence="7">
    <location>
        <begin position="6"/>
        <end position="23"/>
    </location>
</feature>
<proteinExistence type="predicted"/>
<evidence type="ECO:0000313" key="12">
    <source>
        <dbReference type="WBParaSite" id="PSAMB.scaffold568size46963.g6925.t1"/>
    </source>
</evidence>
<dbReference type="PROSITE" id="PS50054">
    <property type="entry name" value="TYR_PHOSPHATASE_DUAL"/>
    <property type="match status" value="1"/>
</dbReference>
<dbReference type="Gene3D" id="3.90.190.10">
    <property type="entry name" value="Protein tyrosine phosphatase superfamily"/>
    <property type="match status" value="1"/>
</dbReference>
<name>A0A914WXZ2_9BILA</name>
<feature type="domain" description="G-protein coupled receptors family 1 profile" evidence="10">
    <location>
        <begin position="13"/>
        <end position="128"/>
    </location>
</feature>
<dbReference type="InterPro" id="IPR017452">
    <property type="entry name" value="GPCR_Rhodpsn_7TM"/>
</dbReference>
<accession>A0A914WXZ2</accession>
<keyword evidence="6 7" id="KW-0472">Membrane</keyword>
<dbReference type="CDD" id="cd00637">
    <property type="entry name" value="7tm_classA_rhodopsin-like"/>
    <property type="match status" value="1"/>
</dbReference>
<keyword evidence="11" id="KW-1185">Reference proteome</keyword>
<dbReference type="SMART" id="SM01381">
    <property type="entry name" value="7TM_GPCR_Srsx"/>
    <property type="match status" value="1"/>
</dbReference>
<comment type="subcellular location">
    <subcellularLocation>
        <location evidence="1">Membrane</location>
    </subcellularLocation>
</comment>
<dbReference type="SUPFAM" id="SSF81321">
    <property type="entry name" value="Family A G protein-coupled receptor-like"/>
    <property type="match status" value="1"/>
</dbReference>